<keyword evidence="6" id="KW-1185">Reference proteome</keyword>
<dbReference type="RefSeq" id="WP_025734367.1">
    <property type="nucleotide sequence ID" value="NZ_CP024963.1"/>
</dbReference>
<dbReference type="InterPro" id="IPR038594">
    <property type="entry name" value="SepF-like_sf"/>
</dbReference>
<accession>A0A2K8NTR6</accession>
<evidence type="ECO:0000313" key="6">
    <source>
        <dbReference type="Proteomes" id="UP000232063"/>
    </source>
</evidence>
<dbReference type="Pfam" id="PF04472">
    <property type="entry name" value="SepF"/>
    <property type="match status" value="1"/>
</dbReference>
<dbReference type="Gene3D" id="3.30.110.150">
    <property type="entry name" value="SepF-like protein"/>
    <property type="match status" value="1"/>
</dbReference>
<dbReference type="InterPro" id="IPR023052">
    <property type="entry name" value="Cell_div_SepF"/>
</dbReference>
<reference evidence="5 6" key="1">
    <citation type="submission" date="2017-11" db="EMBL/GenBank/DDBJ databases">
        <title>Genome sequence of Entomoplasma luminosum PIMN-1 (ATCC 49195).</title>
        <authorList>
            <person name="Lo W.-S."/>
            <person name="Gasparich G.E."/>
            <person name="Kuo C.-H."/>
        </authorList>
    </citation>
    <scope>NUCLEOTIDE SEQUENCE [LARGE SCALE GENOMIC DNA]</scope>
    <source>
        <strain evidence="5 6">PIMN-1</strain>
    </source>
</reference>
<gene>
    <name evidence="5" type="primary">sepF</name>
    <name evidence="5" type="ORF">ELUMI_v1c04330</name>
</gene>
<keyword evidence="1 5" id="KW-0132">Cell division</keyword>
<name>A0A2K8NTR6_9MOLU</name>
<protein>
    <submittedName>
        <fullName evidence="5">Cell division protein SepF</fullName>
    </submittedName>
</protein>
<comment type="function">
    <text evidence="4">Cell division protein that is part of the divisome complex and is recruited early to the Z-ring. Probably stimulates Z-ring formation, perhaps through the cross-linking of FtsZ protofilaments. Its function overlaps with FtsA.</text>
</comment>
<dbReference type="OrthoDB" id="389747at2"/>
<dbReference type="InterPro" id="IPR007561">
    <property type="entry name" value="Cell_div_SepF/SepF-rel"/>
</dbReference>
<dbReference type="PANTHER" id="PTHR35798:SF1">
    <property type="entry name" value="CELL DIVISION PROTEIN SEPF"/>
    <property type="match status" value="1"/>
</dbReference>
<evidence type="ECO:0000256" key="2">
    <source>
        <dbReference type="ARBA" id="ARBA00023210"/>
    </source>
</evidence>
<proteinExistence type="predicted"/>
<dbReference type="PANTHER" id="PTHR35798">
    <property type="entry name" value="CELL DIVISION PROTEIN SEPF"/>
    <property type="match status" value="1"/>
</dbReference>
<sequence>MKKFINIFKKHQTSIQPEPNLSSNVIHDNEDFNTFREGLKEEKPPISPIQKDVKRKTPIFSPTSFSTIKPIVDELINYKIVLVDFSKLSHADKVRSIDFITGVMYGLDGEYNKVENKIYKFITRK</sequence>
<dbReference type="Proteomes" id="UP000232063">
    <property type="component" value="Chromosome"/>
</dbReference>
<keyword evidence="3" id="KW-0131">Cell cycle</keyword>
<evidence type="ECO:0000256" key="1">
    <source>
        <dbReference type="ARBA" id="ARBA00022618"/>
    </source>
</evidence>
<keyword evidence="2" id="KW-0717">Septation</keyword>
<dbReference type="AlphaFoldDB" id="A0A2K8NTR6"/>
<dbReference type="EMBL" id="CP024963">
    <property type="protein sequence ID" value="ATZ17157.1"/>
    <property type="molecule type" value="Genomic_DNA"/>
</dbReference>
<organism evidence="5 6">
    <name type="scientific">Williamsoniiplasma luminosum</name>
    <dbReference type="NCBI Taxonomy" id="214888"/>
    <lineage>
        <taxon>Bacteria</taxon>
        <taxon>Bacillati</taxon>
        <taxon>Mycoplasmatota</taxon>
        <taxon>Mollicutes</taxon>
        <taxon>Entomoplasmatales</taxon>
        <taxon>Williamsoniiplasma</taxon>
    </lineage>
</organism>
<evidence type="ECO:0000256" key="3">
    <source>
        <dbReference type="ARBA" id="ARBA00023306"/>
    </source>
</evidence>
<dbReference type="GO" id="GO:0000917">
    <property type="term" value="P:division septum assembly"/>
    <property type="evidence" value="ECO:0007669"/>
    <property type="project" value="UniProtKB-KW"/>
</dbReference>
<evidence type="ECO:0000256" key="4">
    <source>
        <dbReference type="ARBA" id="ARBA00044936"/>
    </source>
</evidence>
<dbReference type="KEGG" id="elj:ELUMI_v1c04330"/>
<evidence type="ECO:0000313" key="5">
    <source>
        <dbReference type="EMBL" id="ATZ17157.1"/>
    </source>
</evidence>